<dbReference type="Gene3D" id="3.40.630.30">
    <property type="match status" value="1"/>
</dbReference>
<feature type="compositionally biased region" description="Low complexity" evidence="1">
    <location>
        <begin position="19"/>
        <end position="30"/>
    </location>
</feature>
<evidence type="ECO:0000313" key="5">
    <source>
        <dbReference type="Proteomes" id="UP001595765"/>
    </source>
</evidence>
<keyword evidence="4" id="KW-0012">Acyltransferase</keyword>
<gene>
    <name evidence="4" type="ORF">ACFO3J_35405</name>
</gene>
<dbReference type="EMBL" id="JBHSBB010000053">
    <property type="protein sequence ID" value="MFC4036686.1"/>
    <property type="molecule type" value="Genomic_DNA"/>
</dbReference>
<dbReference type="InterPro" id="IPR000182">
    <property type="entry name" value="GNAT_dom"/>
</dbReference>
<keyword evidence="5" id="KW-1185">Reference proteome</keyword>
<keyword evidence="2" id="KW-0472">Membrane</keyword>
<feature type="transmembrane region" description="Helical" evidence="2">
    <location>
        <begin position="367"/>
        <end position="383"/>
    </location>
</feature>
<keyword evidence="2" id="KW-0812">Transmembrane</keyword>
<feature type="transmembrane region" description="Helical" evidence="2">
    <location>
        <begin position="263"/>
        <end position="284"/>
    </location>
</feature>
<feature type="region of interest" description="Disordered" evidence="1">
    <location>
        <begin position="1"/>
        <end position="36"/>
    </location>
</feature>
<dbReference type="InterPro" id="IPR016181">
    <property type="entry name" value="Acyl_CoA_acyltransferase"/>
</dbReference>
<dbReference type="EC" id="2.3.-.-" evidence="4"/>
<feature type="domain" description="N-acetyltransferase" evidence="3">
    <location>
        <begin position="26"/>
        <end position="171"/>
    </location>
</feature>
<accession>A0ABV8I0L1</accession>
<feature type="transmembrane region" description="Helical" evidence="2">
    <location>
        <begin position="236"/>
        <end position="257"/>
    </location>
</feature>
<evidence type="ECO:0000313" key="4">
    <source>
        <dbReference type="EMBL" id="MFC4036686.1"/>
    </source>
</evidence>
<organism evidence="4 5">
    <name type="scientific">Streptomyces polygonati</name>
    <dbReference type="NCBI Taxonomy" id="1617087"/>
    <lineage>
        <taxon>Bacteria</taxon>
        <taxon>Bacillati</taxon>
        <taxon>Actinomycetota</taxon>
        <taxon>Actinomycetes</taxon>
        <taxon>Kitasatosporales</taxon>
        <taxon>Streptomycetaceae</taxon>
        <taxon>Streptomyces</taxon>
    </lineage>
</organism>
<protein>
    <submittedName>
        <fullName evidence="4">GNAT family N-acetyltransferase</fullName>
        <ecNumber evidence="4">2.3.-.-</ecNumber>
    </submittedName>
</protein>
<evidence type="ECO:0000259" key="3">
    <source>
        <dbReference type="PROSITE" id="PS51186"/>
    </source>
</evidence>
<dbReference type="PROSITE" id="PS51186">
    <property type="entry name" value="GNAT"/>
    <property type="match status" value="1"/>
</dbReference>
<sequence>MSTVPSPHHGPRPSPRPSPDTTAPSPSTRTARSEDLQPLRELAEAVHGGSGTATAGLEDAVRGGLVRVAELAGDLIGYAVLERPLPRHIRLSDIGVRPGSRRRGVASALLDRLFDEARETEATGGTVSAVSDPAGTAIAGLLLSNGFLGTRTMRTGPDGRVLRLYYQHKIRVEYVDPDARHLVPVADTEQLVESIAPRDHAVTALAVLAGEPAFEISRFEQDDPASLQSGEAQAGIAFSGSVLAAITFLVGFSFASSRYPDDVRLLLIGATFATTMSLIIYASAAGELARIRSNAFGKIMKWGNVLSEYGGVLPFLVSLPITYAQLTGAVWFAVVTGAALSAGLVVYERSEFSIAHRFQWTVTTRALAAFTSLAPTGCVIMAACGLPSWPWTGALVAALAARTVIYLFRRGPESGISEHRRTWQIRG</sequence>
<evidence type="ECO:0000256" key="2">
    <source>
        <dbReference type="SAM" id="Phobius"/>
    </source>
</evidence>
<dbReference type="Proteomes" id="UP001595765">
    <property type="component" value="Unassembled WGS sequence"/>
</dbReference>
<evidence type="ECO:0000256" key="1">
    <source>
        <dbReference type="SAM" id="MobiDB-lite"/>
    </source>
</evidence>
<keyword evidence="4" id="KW-0808">Transferase</keyword>
<dbReference type="SUPFAM" id="SSF55729">
    <property type="entry name" value="Acyl-CoA N-acyltransferases (Nat)"/>
    <property type="match status" value="1"/>
</dbReference>
<dbReference type="Pfam" id="PF00583">
    <property type="entry name" value="Acetyltransf_1"/>
    <property type="match status" value="1"/>
</dbReference>
<name>A0ABV8I0L1_9ACTN</name>
<dbReference type="GO" id="GO:0016746">
    <property type="term" value="F:acyltransferase activity"/>
    <property type="evidence" value="ECO:0007669"/>
    <property type="project" value="UniProtKB-KW"/>
</dbReference>
<reference evidence="5" key="1">
    <citation type="journal article" date="2019" name="Int. J. Syst. Evol. Microbiol.">
        <title>The Global Catalogue of Microorganisms (GCM) 10K type strain sequencing project: providing services to taxonomists for standard genome sequencing and annotation.</title>
        <authorList>
            <consortium name="The Broad Institute Genomics Platform"/>
            <consortium name="The Broad Institute Genome Sequencing Center for Infectious Disease"/>
            <person name="Wu L."/>
            <person name="Ma J."/>
        </authorList>
    </citation>
    <scope>NUCLEOTIDE SEQUENCE [LARGE SCALE GENOMIC DNA]</scope>
    <source>
        <strain evidence="5">CGMCC 4.7237</strain>
    </source>
</reference>
<dbReference type="CDD" id="cd04301">
    <property type="entry name" value="NAT_SF"/>
    <property type="match status" value="1"/>
</dbReference>
<proteinExistence type="predicted"/>
<keyword evidence="2" id="KW-1133">Transmembrane helix</keyword>
<feature type="transmembrane region" description="Helical" evidence="2">
    <location>
        <begin position="329"/>
        <end position="347"/>
    </location>
</feature>
<dbReference type="RefSeq" id="WP_386438819.1">
    <property type="nucleotide sequence ID" value="NZ_JBHSBB010000053.1"/>
</dbReference>
<comment type="caution">
    <text evidence="4">The sequence shown here is derived from an EMBL/GenBank/DDBJ whole genome shotgun (WGS) entry which is preliminary data.</text>
</comment>